<name>A0AAD9K8W6_9ANNE</name>
<comment type="caution">
    <text evidence="11">The sequence shown here is derived from an EMBL/GenBank/DDBJ whole genome shotgun (WGS) entry which is preliminary data.</text>
</comment>
<dbReference type="Gene3D" id="3.40.50.1820">
    <property type="entry name" value="alpha/beta hydrolase"/>
    <property type="match status" value="1"/>
</dbReference>
<organism evidence="11 12">
    <name type="scientific">Paralvinella palmiformis</name>
    <dbReference type="NCBI Taxonomy" id="53620"/>
    <lineage>
        <taxon>Eukaryota</taxon>
        <taxon>Metazoa</taxon>
        <taxon>Spiralia</taxon>
        <taxon>Lophotrochozoa</taxon>
        <taxon>Annelida</taxon>
        <taxon>Polychaeta</taxon>
        <taxon>Sedentaria</taxon>
        <taxon>Canalipalpata</taxon>
        <taxon>Terebellida</taxon>
        <taxon>Terebelliformia</taxon>
        <taxon>Alvinellidae</taxon>
        <taxon>Paralvinella</taxon>
    </lineage>
</organism>
<dbReference type="EC" id="3.4.16.-" evidence="10"/>
<dbReference type="EMBL" id="JAODUP010000034">
    <property type="protein sequence ID" value="KAK2166842.1"/>
    <property type="molecule type" value="Genomic_DNA"/>
</dbReference>
<keyword evidence="7 10" id="KW-0378">Hydrolase</keyword>
<dbReference type="AlphaFoldDB" id="A0AAD9K8W6"/>
<dbReference type="GO" id="GO:0005576">
    <property type="term" value="C:extracellular region"/>
    <property type="evidence" value="ECO:0007669"/>
    <property type="project" value="UniProtKB-SubCell"/>
</dbReference>
<comment type="similarity">
    <text evidence="2 10">Belongs to the peptidase S10 family.</text>
</comment>
<evidence type="ECO:0000256" key="2">
    <source>
        <dbReference type="ARBA" id="ARBA00009431"/>
    </source>
</evidence>
<dbReference type="GO" id="GO:0006508">
    <property type="term" value="P:proteolysis"/>
    <property type="evidence" value="ECO:0007669"/>
    <property type="project" value="UniProtKB-KW"/>
</dbReference>
<dbReference type="SUPFAM" id="SSF53474">
    <property type="entry name" value="alpha/beta-Hydrolases"/>
    <property type="match status" value="1"/>
</dbReference>
<evidence type="ECO:0000256" key="3">
    <source>
        <dbReference type="ARBA" id="ARBA00022525"/>
    </source>
</evidence>
<evidence type="ECO:0000256" key="9">
    <source>
        <dbReference type="ARBA" id="ARBA00055847"/>
    </source>
</evidence>
<accession>A0AAD9K8W6</accession>
<keyword evidence="6" id="KW-0732">Signal</keyword>
<evidence type="ECO:0000256" key="8">
    <source>
        <dbReference type="ARBA" id="ARBA00023180"/>
    </source>
</evidence>
<evidence type="ECO:0000313" key="11">
    <source>
        <dbReference type="EMBL" id="KAK2166842.1"/>
    </source>
</evidence>
<keyword evidence="12" id="KW-1185">Reference proteome</keyword>
<dbReference type="PROSITE" id="PS00131">
    <property type="entry name" value="CARBOXYPEPT_SER_SER"/>
    <property type="match status" value="1"/>
</dbReference>
<dbReference type="InterPro" id="IPR018202">
    <property type="entry name" value="Ser_caboxypep_ser_AS"/>
</dbReference>
<proteinExistence type="inferred from homology"/>
<sequence length="375" mass="42233">MQKLMMELTCFGGFTTQQQMKGGPGGSSTGFGNFKEIGPLDVNLNERNTTWLGSASLLFVDNPVGAGYSYATKDAAYTHNSHEIATNLVTLMSSFLEKVPDFKKIPFYIFSESYGGKMAAAFAKELLSAIQESKIDCNFKGVALGDSWIAPLNSTLSWGPYLYATSLIDGVGLADVDQTARQCEKAVISGDWFMATTLWSQLEDVVEKVTFGVNWYNILQWARQYKRHVEVYANDLHQLMNGPIRDKLKIIPKNVTWGGQSEQVFEHLKEDFMKDIIMTVSKLLETDIKVVVYSGQLDLIVNTMGTEQWINQLQWSDLEDYIKSPRKPLYCDNKMAGYIKKYKNFSFYWILKAGHMVPADQGETALVMLNDVINN</sequence>
<dbReference type="GO" id="GO:0004185">
    <property type="term" value="F:serine-type carboxypeptidase activity"/>
    <property type="evidence" value="ECO:0007669"/>
    <property type="project" value="UniProtKB-UniRule"/>
</dbReference>
<dbReference type="PRINTS" id="PR00724">
    <property type="entry name" value="CRBOXYPTASEC"/>
</dbReference>
<dbReference type="Pfam" id="PF00450">
    <property type="entry name" value="Peptidase_S10"/>
    <property type="match status" value="1"/>
</dbReference>
<comment type="subcellular location">
    <subcellularLocation>
        <location evidence="1">Secreted</location>
    </subcellularLocation>
</comment>
<evidence type="ECO:0000256" key="1">
    <source>
        <dbReference type="ARBA" id="ARBA00004613"/>
    </source>
</evidence>
<evidence type="ECO:0000256" key="4">
    <source>
        <dbReference type="ARBA" id="ARBA00022645"/>
    </source>
</evidence>
<evidence type="ECO:0000256" key="6">
    <source>
        <dbReference type="ARBA" id="ARBA00022729"/>
    </source>
</evidence>
<dbReference type="PANTHER" id="PTHR11802:SF3">
    <property type="entry name" value="RETINOID-INDUCIBLE SERINE CARBOXYPEPTIDASE"/>
    <property type="match status" value="1"/>
</dbReference>
<keyword evidence="5 10" id="KW-0645">Protease</keyword>
<evidence type="ECO:0000256" key="10">
    <source>
        <dbReference type="RuleBase" id="RU361156"/>
    </source>
</evidence>
<evidence type="ECO:0000256" key="7">
    <source>
        <dbReference type="ARBA" id="ARBA00022801"/>
    </source>
</evidence>
<keyword evidence="3" id="KW-0964">Secreted</keyword>
<comment type="function">
    <text evidence="9">May be involved in vascular wall and kidney homeostasis.</text>
</comment>
<evidence type="ECO:0000256" key="5">
    <source>
        <dbReference type="ARBA" id="ARBA00022670"/>
    </source>
</evidence>
<dbReference type="FunFam" id="3.40.50.1820:FF:000075">
    <property type="entry name" value="Carboxypeptidase"/>
    <property type="match status" value="1"/>
</dbReference>
<reference evidence="11" key="1">
    <citation type="journal article" date="2023" name="Mol. Biol. Evol.">
        <title>Third-Generation Sequencing Reveals the Adaptive Role of the Epigenome in Three Deep-Sea Polychaetes.</title>
        <authorList>
            <person name="Perez M."/>
            <person name="Aroh O."/>
            <person name="Sun Y."/>
            <person name="Lan Y."/>
            <person name="Juniper S.K."/>
            <person name="Young C.R."/>
            <person name="Angers B."/>
            <person name="Qian P.Y."/>
        </authorList>
    </citation>
    <scope>NUCLEOTIDE SEQUENCE</scope>
    <source>
        <strain evidence="11">P08H-3</strain>
    </source>
</reference>
<keyword evidence="4 10" id="KW-0121">Carboxypeptidase</keyword>
<keyword evidence="8" id="KW-0325">Glycoprotein</keyword>
<dbReference type="PANTHER" id="PTHR11802">
    <property type="entry name" value="SERINE PROTEASE FAMILY S10 SERINE CARBOXYPEPTIDASE"/>
    <property type="match status" value="1"/>
</dbReference>
<protein>
    <recommendedName>
        <fullName evidence="10">Carboxypeptidase</fullName>
        <ecNumber evidence="10">3.4.16.-</ecNumber>
    </recommendedName>
</protein>
<evidence type="ECO:0000313" key="12">
    <source>
        <dbReference type="Proteomes" id="UP001208570"/>
    </source>
</evidence>
<dbReference type="Proteomes" id="UP001208570">
    <property type="component" value="Unassembled WGS sequence"/>
</dbReference>
<gene>
    <name evidence="11" type="ORF">LSH36_34g00008</name>
</gene>
<dbReference type="InterPro" id="IPR029058">
    <property type="entry name" value="AB_hydrolase_fold"/>
</dbReference>
<dbReference type="InterPro" id="IPR001563">
    <property type="entry name" value="Peptidase_S10"/>
</dbReference>